<organism evidence="1 2">
    <name type="scientific">Striga asiatica</name>
    <name type="common">Asiatic witchweed</name>
    <name type="synonym">Buchnera asiatica</name>
    <dbReference type="NCBI Taxonomy" id="4170"/>
    <lineage>
        <taxon>Eukaryota</taxon>
        <taxon>Viridiplantae</taxon>
        <taxon>Streptophyta</taxon>
        <taxon>Embryophyta</taxon>
        <taxon>Tracheophyta</taxon>
        <taxon>Spermatophyta</taxon>
        <taxon>Magnoliopsida</taxon>
        <taxon>eudicotyledons</taxon>
        <taxon>Gunneridae</taxon>
        <taxon>Pentapetalae</taxon>
        <taxon>asterids</taxon>
        <taxon>lamiids</taxon>
        <taxon>Lamiales</taxon>
        <taxon>Orobanchaceae</taxon>
        <taxon>Buchnereae</taxon>
        <taxon>Striga</taxon>
    </lineage>
</organism>
<protein>
    <submittedName>
        <fullName evidence="1">Gap junction beta-4 protein</fullName>
    </submittedName>
</protein>
<gene>
    <name evidence="1" type="ORF">STAS_12266</name>
</gene>
<reference evidence="2" key="1">
    <citation type="journal article" date="2019" name="Curr. Biol.">
        <title>Genome Sequence of Striga asiatica Provides Insight into the Evolution of Plant Parasitism.</title>
        <authorList>
            <person name="Yoshida S."/>
            <person name="Kim S."/>
            <person name="Wafula E.K."/>
            <person name="Tanskanen J."/>
            <person name="Kim Y.M."/>
            <person name="Honaas L."/>
            <person name="Yang Z."/>
            <person name="Spallek T."/>
            <person name="Conn C.E."/>
            <person name="Ichihashi Y."/>
            <person name="Cheong K."/>
            <person name="Cui S."/>
            <person name="Der J.P."/>
            <person name="Gundlach H."/>
            <person name="Jiao Y."/>
            <person name="Hori C."/>
            <person name="Ishida J.K."/>
            <person name="Kasahara H."/>
            <person name="Kiba T."/>
            <person name="Kim M.S."/>
            <person name="Koo N."/>
            <person name="Laohavisit A."/>
            <person name="Lee Y.H."/>
            <person name="Lumba S."/>
            <person name="McCourt P."/>
            <person name="Mortimer J.C."/>
            <person name="Mutuku J.M."/>
            <person name="Nomura T."/>
            <person name="Sasaki-Sekimoto Y."/>
            <person name="Seto Y."/>
            <person name="Wang Y."/>
            <person name="Wakatake T."/>
            <person name="Sakakibara H."/>
            <person name="Demura T."/>
            <person name="Yamaguchi S."/>
            <person name="Yoneyama K."/>
            <person name="Manabe R.I."/>
            <person name="Nelson D.C."/>
            <person name="Schulman A.H."/>
            <person name="Timko M.P."/>
            <person name="dePamphilis C.W."/>
            <person name="Choi D."/>
            <person name="Shirasu K."/>
        </authorList>
    </citation>
    <scope>NUCLEOTIDE SEQUENCE [LARGE SCALE GENOMIC DNA]</scope>
    <source>
        <strain evidence="2">cv. UVA1</strain>
    </source>
</reference>
<name>A0A5A7PTW3_STRAF</name>
<dbReference type="Proteomes" id="UP000325081">
    <property type="component" value="Unassembled WGS sequence"/>
</dbReference>
<keyword evidence="2" id="KW-1185">Reference proteome</keyword>
<dbReference type="EMBL" id="BKCP01005061">
    <property type="protein sequence ID" value="GER35952.1"/>
    <property type="molecule type" value="Genomic_DNA"/>
</dbReference>
<sequence>MYFRFGLAQEMGIMTTVKTQLELAEFYQVVTEREFQSGCRLVKKKCVKAWRREARTLERAEVTVETTPLVLLTPEEEVASLVGAGRATMDARNRKINQSLVKKTNIPIVLFDEMIESHGVAEAVLSENEWAIAEISK</sequence>
<accession>A0A5A7PTW3</accession>
<comment type="caution">
    <text evidence="1">The sequence shown here is derived from an EMBL/GenBank/DDBJ whole genome shotgun (WGS) entry which is preliminary data.</text>
</comment>
<evidence type="ECO:0000313" key="2">
    <source>
        <dbReference type="Proteomes" id="UP000325081"/>
    </source>
</evidence>
<evidence type="ECO:0000313" key="1">
    <source>
        <dbReference type="EMBL" id="GER35952.1"/>
    </source>
</evidence>
<proteinExistence type="predicted"/>
<dbReference type="AlphaFoldDB" id="A0A5A7PTW3"/>